<feature type="chain" id="PRO_5016421590" description="L,D-TPase catalytic domain-containing protein" evidence="8">
    <location>
        <begin position="23"/>
        <end position="424"/>
    </location>
</feature>
<dbReference type="Gene3D" id="3.10.450.50">
    <property type="match status" value="1"/>
</dbReference>
<dbReference type="InterPro" id="IPR038063">
    <property type="entry name" value="Transpep_catalytic_dom"/>
</dbReference>
<evidence type="ECO:0000256" key="3">
    <source>
        <dbReference type="ARBA" id="ARBA00022679"/>
    </source>
</evidence>
<dbReference type="Proteomes" id="UP000269883">
    <property type="component" value="Chromosome"/>
</dbReference>
<dbReference type="UniPathway" id="UPA00219"/>
<protein>
    <recommendedName>
        <fullName evidence="9">L,D-TPase catalytic domain-containing protein</fullName>
    </recommendedName>
</protein>
<dbReference type="AlphaFoldDB" id="A0A2Z6B1S8"/>
<dbReference type="KEGG" id="dfl:DFE_2751"/>
<keyword evidence="4 7" id="KW-0133">Cell shape</keyword>
<evidence type="ECO:0000259" key="9">
    <source>
        <dbReference type="PROSITE" id="PS52029"/>
    </source>
</evidence>
<dbReference type="PANTHER" id="PTHR36699:SF1">
    <property type="entry name" value="L,D-TRANSPEPTIDASE YAFK-RELATED"/>
    <property type="match status" value="1"/>
</dbReference>
<dbReference type="GO" id="GO:0004180">
    <property type="term" value="F:carboxypeptidase activity"/>
    <property type="evidence" value="ECO:0007669"/>
    <property type="project" value="UniProtKB-ARBA"/>
</dbReference>
<keyword evidence="11" id="KW-1185">Reference proteome</keyword>
<gene>
    <name evidence="10" type="ORF">DFE_2751</name>
</gene>
<comment type="similarity">
    <text evidence="2">Belongs to the YkuD family.</text>
</comment>
<feature type="active site" description="Nucleophile" evidence="7">
    <location>
        <position position="145"/>
    </location>
</feature>
<keyword evidence="3" id="KW-0808">Transferase</keyword>
<dbReference type="EMBL" id="AP017378">
    <property type="protein sequence ID" value="BBD09477.1"/>
    <property type="molecule type" value="Genomic_DNA"/>
</dbReference>
<dbReference type="PANTHER" id="PTHR36699">
    <property type="entry name" value="LD-TRANSPEPTIDASE"/>
    <property type="match status" value="1"/>
</dbReference>
<dbReference type="RefSeq" id="WP_126380456.1">
    <property type="nucleotide sequence ID" value="NZ_AP017378.1"/>
</dbReference>
<evidence type="ECO:0000256" key="4">
    <source>
        <dbReference type="ARBA" id="ARBA00022960"/>
    </source>
</evidence>
<evidence type="ECO:0000313" key="10">
    <source>
        <dbReference type="EMBL" id="BBD09477.1"/>
    </source>
</evidence>
<feature type="active site" description="Proton donor/acceptor" evidence="7">
    <location>
        <position position="131"/>
    </location>
</feature>
<evidence type="ECO:0000256" key="5">
    <source>
        <dbReference type="ARBA" id="ARBA00022984"/>
    </source>
</evidence>
<dbReference type="SUPFAM" id="SSF54427">
    <property type="entry name" value="NTF2-like"/>
    <property type="match status" value="1"/>
</dbReference>
<name>A0A2Z6B1S8_9BACT</name>
<dbReference type="PROSITE" id="PS52029">
    <property type="entry name" value="LD_TPASE"/>
    <property type="match status" value="1"/>
</dbReference>
<dbReference type="GO" id="GO:0008360">
    <property type="term" value="P:regulation of cell shape"/>
    <property type="evidence" value="ECO:0007669"/>
    <property type="project" value="UniProtKB-UniRule"/>
</dbReference>
<evidence type="ECO:0000256" key="6">
    <source>
        <dbReference type="ARBA" id="ARBA00023316"/>
    </source>
</evidence>
<feature type="domain" description="L,D-TPase catalytic" evidence="9">
    <location>
        <begin position="39"/>
        <end position="169"/>
    </location>
</feature>
<keyword evidence="6 7" id="KW-0961">Cell wall biogenesis/degradation</keyword>
<evidence type="ECO:0000256" key="8">
    <source>
        <dbReference type="SAM" id="SignalP"/>
    </source>
</evidence>
<evidence type="ECO:0000256" key="2">
    <source>
        <dbReference type="ARBA" id="ARBA00005992"/>
    </source>
</evidence>
<dbReference type="Pfam" id="PF03734">
    <property type="entry name" value="YkuD"/>
    <property type="match status" value="1"/>
</dbReference>
<keyword evidence="5 7" id="KW-0573">Peptidoglycan synthesis</keyword>
<dbReference type="InterPro" id="IPR032710">
    <property type="entry name" value="NTF2-like_dom_sf"/>
</dbReference>
<organism evidence="10 11">
    <name type="scientific">Desulfovibrio ferrophilus</name>
    <dbReference type="NCBI Taxonomy" id="241368"/>
    <lineage>
        <taxon>Bacteria</taxon>
        <taxon>Pseudomonadati</taxon>
        <taxon>Thermodesulfobacteriota</taxon>
        <taxon>Desulfovibrionia</taxon>
        <taxon>Desulfovibrionales</taxon>
        <taxon>Desulfovibrionaceae</taxon>
        <taxon>Desulfovibrio</taxon>
    </lineage>
</organism>
<dbReference type="GO" id="GO:0016740">
    <property type="term" value="F:transferase activity"/>
    <property type="evidence" value="ECO:0007669"/>
    <property type="project" value="UniProtKB-KW"/>
</dbReference>
<evidence type="ECO:0000313" key="11">
    <source>
        <dbReference type="Proteomes" id="UP000269883"/>
    </source>
</evidence>
<dbReference type="CDD" id="cd16913">
    <property type="entry name" value="YkuD_like"/>
    <property type="match status" value="1"/>
</dbReference>
<proteinExistence type="inferred from homology"/>
<reference evidence="10 11" key="1">
    <citation type="journal article" date="2018" name="Sci. Adv.">
        <title>Multi-heme cytochromes provide a pathway for survival in energy-limited environments.</title>
        <authorList>
            <person name="Deng X."/>
            <person name="Dohmae N."/>
            <person name="Nealson K.H."/>
            <person name="Hashimoto K."/>
            <person name="Okamoto A."/>
        </authorList>
    </citation>
    <scope>NUCLEOTIDE SEQUENCE [LARGE SCALE GENOMIC DNA]</scope>
    <source>
        <strain evidence="10 11">IS5</strain>
    </source>
</reference>
<sequence length="424" mass="48372">MRIVRLFAVLAIMAMCATQALAASGWEAQLAGHPLLPQKFLAVDKDAQTFFIYGHKSPLRVIGSYPCATGQRPGDKLEEGDLKTPEGVYFIQGKLHRKLDWTLYGDLAYPLNFPNPVDKIKGKTGYGIWVHGRGKKLLPRDTQGCVALNTPDLRNLADDLTPGLPVVISKHLDVATGQDRDDAAELNEAVERVKSWANAWQRRSDEFFEFYDPIKYDQAHGGSYAAFKTRKHRLFQRHNWIRVMTHDVRVVPGPDYVVTYFRQYYRTPGMVSEGIKRLYWQRSSDGKLRIVGREWVQTPRTLDDVYLKRVSAEAGEVVEAWRKAWENAEMDAYLGYYAYGAEQGERLGVSSIKEHKAALWQNAKPEKVAFGQDKRYSLTSEGVAVTFEQQYQADNGFVDKGVKHLVLRPTDEGWKIIREEWRAI</sequence>
<feature type="signal peptide" evidence="8">
    <location>
        <begin position="1"/>
        <end position="22"/>
    </location>
</feature>
<comment type="pathway">
    <text evidence="1 7">Cell wall biogenesis; peptidoglycan biosynthesis.</text>
</comment>
<dbReference type="OrthoDB" id="9809748at2"/>
<dbReference type="Pfam" id="PF24125">
    <property type="entry name" value="Cds6_C"/>
    <property type="match status" value="2"/>
</dbReference>
<evidence type="ECO:0000256" key="1">
    <source>
        <dbReference type="ARBA" id="ARBA00004752"/>
    </source>
</evidence>
<dbReference type="InterPro" id="IPR005490">
    <property type="entry name" value="LD_TPept_cat_dom"/>
</dbReference>
<dbReference type="SUPFAM" id="SSF141523">
    <property type="entry name" value="L,D-transpeptidase catalytic domain-like"/>
    <property type="match status" value="1"/>
</dbReference>
<evidence type="ECO:0000256" key="7">
    <source>
        <dbReference type="PROSITE-ProRule" id="PRU01373"/>
    </source>
</evidence>
<dbReference type="GO" id="GO:0071555">
    <property type="term" value="P:cell wall organization"/>
    <property type="evidence" value="ECO:0007669"/>
    <property type="project" value="UniProtKB-UniRule"/>
</dbReference>
<dbReference type="Gene3D" id="2.40.440.10">
    <property type="entry name" value="L,D-transpeptidase catalytic domain-like"/>
    <property type="match status" value="1"/>
</dbReference>
<dbReference type="GO" id="GO:0009252">
    <property type="term" value="P:peptidoglycan biosynthetic process"/>
    <property type="evidence" value="ECO:0007669"/>
    <property type="project" value="UniProtKB-UniPathway"/>
</dbReference>
<accession>A0A2Z6B1S8</accession>
<keyword evidence="8" id="KW-0732">Signal</keyword>
<dbReference type="InterPro" id="IPR056203">
    <property type="entry name" value="Cds6_C"/>
</dbReference>